<keyword evidence="9" id="KW-0735">Signal-anchor</keyword>
<feature type="compositionally biased region" description="Basic residues" evidence="13">
    <location>
        <begin position="177"/>
        <end position="188"/>
    </location>
</feature>
<dbReference type="SMART" id="SM00693">
    <property type="entry name" value="DysFN"/>
    <property type="match status" value="2"/>
</dbReference>
<proteinExistence type="inferred from homology"/>
<evidence type="ECO:0000256" key="5">
    <source>
        <dbReference type="ARBA" id="ARBA00022692"/>
    </source>
</evidence>
<dbReference type="Pfam" id="PF00168">
    <property type="entry name" value="C2"/>
    <property type="match status" value="7"/>
</dbReference>
<dbReference type="Pfam" id="PF08165">
    <property type="entry name" value="FerA"/>
    <property type="match status" value="1"/>
</dbReference>
<dbReference type="SMART" id="SM01202">
    <property type="entry name" value="FerI"/>
    <property type="match status" value="1"/>
</dbReference>
<keyword evidence="10 14" id="KW-1133">Transmembrane helix</keyword>
<dbReference type="InterPro" id="IPR012968">
    <property type="entry name" value="FerIin_dom"/>
</dbReference>
<dbReference type="InterPro" id="IPR037723">
    <property type="entry name" value="C2D_Ferlin"/>
</dbReference>
<dbReference type="CDD" id="cd08374">
    <property type="entry name" value="C2F_Ferlin"/>
    <property type="match status" value="1"/>
</dbReference>
<dbReference type="Pfam" id="PF08150">
    <property type="entry name" value="FerB"/>
    <property type="match status" value="1"/>
</dbReference>
<comment type="subcellular location">
    <subcellularLocation>
        <location evidence="1">Cell membrane</location>
        <topology evidence="1">Single-pass type II membrane protein</topology>
    </subcellularLocation>
    <subcellularLocation>
        <location evidence="2">Cytoplasmic vesicle membrane</location>
        <topology evidence="2">Single-pass type II membrane protein</topology>
    </subcellularLocation>
</comment>
<dbReference type="InterPro" id="IPR037725">
    <property type="entry name" value="C2F_Ferlin"/>
</dbReference>
<dbReference type="InterPro" id="IPR037720">
    <property type="entry name" value="C2B_Ferlin"/>
</dbReference>
<dbReference type="InterPro" id="IPR037724">
    <property type="entry name" value="C2E_Ferlin"/>
</dbReference>
<comment type="similarity">
    <text evidence="3">Belongs to the ferlin family.</text>
</comment>
<feature type="region of interest" description="Disordered" evidence="13">
    <location>
        <begin position="2020"/>
        <end position="2040"/>
    </location>
</feature>
<evidence type="ECO:0000256" key="7">
    <source>
        <dbReference type="ARBA" id="ARBA00022737"/>
    </source>
</evidence>
<evidence type="ECO:0000313" key="16">
    <source>
        <dbReference type="Proteomes" id="UP000694888"/>
    </source>
</evidence>
<dbReference type="CDD" id="cd04011">
    <property type="entry name" value="C2B_Ferlin"/>
    <property type="match status" value="1"/>
</dbReference>
<evidence type="ECO:0000256" key="3">
    <source>
        <dbReference type="ARBA" id="ARBA00007561"/>
    </source>
</evidence>
<keyword evidence="12" id="KW-0968">Cytoplasmic vesicle</keyword>
<dbReference type="Pfam" id="PF16165">
    <property type="entry name" value="Ferlin_C"/>
    <property type="match status" value="1"/>
</dbReference>
<dbReference type="InterPro" id="IPR055072">
    <property type="entry name" value="Ferlin_DSRM"/>
</dbReference>
<dbReference type="InterPro" id="IPR012561">
    <property type="entry name" value="Ferlin_B-domain"/>
</dbReference>
<keyword evidence="4" id="KW-1003">Cell membrane</keyword>
<gene>
    <name evidence="17" type="primary">LOC101854069</name>
</gene>
<feature type="region of interest" description="Disordered" evidence="13">
    <location>
        <begin position="1392"/>
        <end position="1457"/>
    </location>
</feature>
<dbReference type="InterPro" id="IPR000008">
    <property type="entry name" value="C2_dom"/>
</dbReference>
<feature type="compositionally biased region" description="Gly residues" evidence="13">
    <location>
        <begin position="160"/>
        <end position="173"/>
    </location>
</feature>
<dbReference type="PANTHER" id="PTHR12546">
    <property type="entry name" value="FER-1-LIKE"/>
    <property type="match status" value="1"/>
</dbReference>
<feature type="domain" description="C2" evidence="15">
    <location>
        <begin position="1275"/>
        <end position="1399"/>
    </location>
</feature>
<dbReference type="InterPro" id="IPR012560">
    <property type="entry name" value="Ferlin_A-domain"/>
</dbReference>
<accession>A0ABM1W572</accession>
<reference evidence="17" key="1">
    <citation type="submission" date="2025-08" db="UniProtKB">
        <authorList>
            <consortium name="RefSeq"/>
        </authorList>
    </citation>
    <scope>IDENTIFICATION</scope>
</reference>
<evidence type="ECO:0000256" key="9">
    <source>
        <dbReference type="ARBA" id="ARBA00022968"/>
    </source>
</evidence>
<protein>
    <submittedName>
        <fullName evidence="17">Myoferlin</fullName>
    </submittedName>
</protein>
<keyword evidence="6" id="KW-0479">Metal-binding</keyword>
<dbReference type="GeneID" id="101854069"/>
<dbReference type="InterPro" id="IPR032362">
    <property type="entry name" value="Ferlin_C"/>
</dbReference>
<keyword evidence="16" id="KW-1185">Reference proteome</keyword>
<dbReference type="Gene3D" id="2.60.40.150">
    <property type="entry name" value="C2 domain"/>
    <property type="match status" value="6"/>
</dbReference>
<evidence type="ECO:0000256" key="10">
    <source>
        <dbReference type="ARBA" id="ARBA00022989"/>
    </source>
</evidence>
<dbReference type="Pfam" id="PF08151">
    <property type="entry name" value="FerI"/>
    <property type="match status" value="1"/>
</dbReference>
<dbReference type="InterPro" id="IPR006614">
    <property type="entry name" value="Peroxin/Ferlin"/>
</dbReference>
<dbReference type="SUPFAM" id="SSF49562">
    <property type="entry name" value="C2 domain (Calcium/lipid-binding domain, CaLB)"/>
    <property type="match status" value="7"/>
</dbReference>
<evidence type="ECO:0000256" key="14">
    <source>
        <dbReference type="SAM" id="Phobius"/>
    </source>
</evidence>
<dbReference type="CDD" id="cd04037">
    <property type="entry name" value="C2E_Ferlin"/>
    <property type="match status" value="1"/>
</dbReference>
<evidence type="ECO:0000313" key="17">
    <source>
        <dbReference type="RefSeq" id="XP_035829815.1"/>
    </source>
</evidence>
<feature type="domain" description="C2" evidence="15">
    <location>
        <begin position="1094"/>
        <end position="1222"/>
    </location>
</feature>
<evidence type="ECO:0000256" key="4">
    <source>
        <dbReference type="ARBA" id="ARBA00022475"/>
    </source>
</evidence>
<feature type="compositionally biased region" description="Basic and acidic residues" evidence="13">
    <location>
        <begin position="2024"/>
        <end position="2034"/>
    </location>
</feature>
<feature type="domain" description="C2" evidence="15">
    <location>
        <begin position="1586"/>
        <end position="1704"/>
    </location>
</feature>
<dbReference type="RefSeq" id="XP_035829815.1">
    <property type="nucleotide sequence ID" value="XM_035973922.1"/>
</dbReference>
<name>A0ABM1W572_APLCA</name>
<evidence type="ECO:0000256" key="12">
    <source>
        <dbReference type="ARBA" id="ARBA00023329"/>
    </source>
</evidence>
<keyword evidence="5 14" id="KW-0812">Transmembrane</keyword>
<feature type="domain" description="C2" evidence="15">
    <location>
        <begin position="187"/>
        <end position="299"/>
    </location>
</feature>
<evidence type="ECO:0000256" key="6">
    <source>
        <dbReference type="ARBA" id="ARBA00022723"/>
    </source>
</evidence>
<evidence type="ECO:0000256" key="11">
    <source>
        <dbReference type="ARBA" id="ARBA00023136"/>
    </source>
</evidence>
<feature type="region of interest" description="Disordered" evidence="13">
    <location>
        <begin position="148"/>
        <end position="200"/>
    </location>
</feature>
<sequence>MSLQVVVLGATNVPNPETFGKCDPYAALEFQGLRKKTAVVKGDINPQWNETLEFELVGNGISSTDELTVTIFDWERVGRNRQLGTAKVALREFVSGGSRELEAPLIDSNKRQQQASAVRLKITCTQPAGAAGAGGNQNGAGTVIEVDGEDEEEDEDEVDGGVGSAGGDQGDGASGTKSKKKKKRKARKQRPELSTKAQDQQIRVKVVQARQLMGANLQPVVRVSVNNQMKQTRIKKSTTSPWWDESFFFNFHVPPAELVDEIVDFSIYNSRTLRSDALIGSFKCDVGLIYDEQQHALINKWVLLSDPEDATSGAKGYLKISACVMGPGDASPNMAAKPDDEDEDIESNLLRPAGVQLRPATFALRLFHAEDIPRMDSAFLEGVKKVFRIGEEQKELVDPYFVFSFAGKEVRSKIMYANDHPDWYQELRLGLQFPSMCERLKFQIKDWDRLNPDDYVGTLFQPISIISSSGEKGFLPTFGPCYVNFYGSTREYTDLPDDYEDLNLGKGEGVAYRGRALIQLTTTLGELPETAVEEIGGDDRLRVQKFMRRRKYRVHAAFLNASMISASHVDAPIEFEVSMGNYGNKLDENVPPSPSTTQPTNAVFDGCHYYFLPWGGTKPCVVVDCSWEDISFRLESLNIMLNIIERLEANLERVQIGIKAKLPVPELAQLLISLLDQLISDCGSPLSPARDGEHVTNELDQLTELERKDTLKHVKSAALTLRENATDLEEALVEVENYASILRNVAQEPQNSMPDVIIWMISGQKRIAYFRIPANELLYSDKEDSRGTCCGKLMTLALRYPHVKDKDKKADIPAVLRVKLWLGLQTQESAWHRMQTEGELAVYAETYENQVNILGTWTNKGPTMTRPKFSDSEGRIELNKNEFTPPPGWTWEGDWYISPELSMLFDKDAGHHTYLEDIYECHSRNIPGGGWGPASRPWADVKGDQAPERAAVPLPEGWKWDDDWQIDLGRAVDEEGWEYCVEATVGGYGPVEKTYHLCRRRRWLRPRTFVQGAAKKKERLDLMMEERKKKQTEGWEYAPLFNMKFHAQERTMDLVRRRRWHRKMISLGTDGSCFFNVQHESKEDQDKETAQLVSLAAPRMFLTYKSSHKYQLRAYVYQARDVLAADDTGLSDPFARVSFMTQSMVTETVKKSLSPTWDQTLIFGEVDIYGDPRNLETTPPEIYVELFDYDTFGKPEFLGRTKAQPMVKLDPADARTPVLQWYSIVRQEQEGGELLAAFELIKMPENMPTDEEFPDADSDEETEITTKDLPFLPPKRGNLYIVPNGIRPVMQRTAIEILCWGVRNMKKFQLAAVTSPSVRFECGGHVQDSVIIKDTRRNPNFVENILFFDVMLPKEELYMPPMNIRVKDHRQFGRKPTVGVHILKSLEEFRCDPSKETASATRALPPATNGPPAPKPPDGPDGPGDPSEMMTAPSTPGGGDGASTSDRTPLTDKPVGPEDTVIQMTEEEDKDLGVLSRIGNAVKSGMSELLLRDSELTKQELDWWSKYYASTNDLEKCKKYHALGYDTLELLSGELEKEETYRGFSDFCHTLALTRGKNDDDEDDNVIGEFKGSFRVYPLPPDPSLPLPSRIFQALPPSTPEECIIRVYVIRAVDLQPHDPNGLADPYVEVELGKKKLSTSDEYIPNTINPVFGRLFEMKAFIPLTKDLKVRVKDYDLLSSDDTIGETTIDLENRYLSKYRATCGLPKTYWVSGVNQWRDAQKPRDILLEYCQRNLLEGPTFPTSTSCKVGSRTYKLSDFEKTPPKNKHWGPEDQRLALHILNLFPLVKEHVESRPIYNPLQPNIEQGRLHMWVDVFPSSLGAPAAPFDVGPRKPAKYVLRVVVWNTKDVILEEESITGEKMSDIYVQSWMAGVDQKQKTDVHYRSLDGEGNFNWRFVFPFDYQVAEQSLVVKKKEHFWSLDETEIRTVPKFITQIWDNDKFSKDDFIGHLELNLNAMPLPSKRSRNCTLKMLPDANPDVKLVSLFEMKHMRGYWPCFDESSGTRELTGKVEMELELISSEDAEERPAGQGREEPNMYPKLDPPKRPDTSFLWFTSPWKTLKFVIWRNYRCLIIMTILILLVVLLIGLFIYSFPEQLSRWMVGN</sequence>
<evidence type="ECO:0000256" key="2">
    <source>
        <dbReference type="ARBA" id="ARBA00004483"/>
    </source>
</evidence>
<evidence type="ECO:0000256" key="1">
    <source>
        <dbReference type="ARBA" id="ARBA00004401"/>
    </source>
</evidence>
<evidence type="ECO:0000259" key="15">
    <source>
        <dbReference type="PROSITE" id="PS50004"/>
    </source>
</evidence>
<feature type="transmembrane region" description="Helical" evidence="14">
    <location>
        <begin position="2071"/>
        <end position="2090"/>
    </location>
</feature>
<dbReference type="PROSITE" id="PS50004">
    <property type="entry name" value="C2"/>
    <property type="match status" value="7"/>
</dbReference>
<keyword evidence="8" id="KW-0106">Calcium</keyword>
<dbReference type="SMART" id="SM00239">
    <property type="entry name" value="C2"/>
    <property type="match status" value="7"/>
</dbReference>
<dbReference type="PANTHER" id="PTHR12546:SF33">
    <property type="entry name" value="SPERM VESICLE FUSION PROTEIN FER-1"/>
    <property type="match status" value="1"/>
</dbReference>
<evidence type="ECO:0000256" key="8">
    <source>
        <dbReference type="ARBA" id="ARBA00022837"/>
    </source>
</evidence>
<dbReference type="Proteomes" id="UP000694888">
    <property type="component" value="Unplaced"/>
</dbReference>
<dbReference type="CDD" id="cd04018">
    <property type="entry name" value="C2C_Ferlin"/>
    <property type="match status" value="1"/>
</dbReference>
<dbReference type="InterPro" id="IPR035892">
    <property type="entry name" value="C2_domain_sf"/>
</dbReference>
<feature type="compositionally biased region" description="Acidic residues" evidence="13">
    <location>
        <begin position="148"/>
        <end position="159"/>
    </location>
</feature>
<dbReference type="SMART" id="SM00694">
    <property type="entry name" value="DysFC"/>
    <property type="match status" value="2"/>
</dbReference>
<dbReference type="Pfam" id="PF22901">
    <property type="entry name" value="dsrm_Ferlin"/>
    <property type="match status" value="1"/>
</dbReference>
<dbReference type="SMART" id="SM01200">
    <property type="entry name" value="FerA"/>
    <property type="match status" value="1"/>
</dbReference>
<feature type="domain" description="C2" evidence="15">
    <location>
        <begin position="341"/>
        <end position="477"/>
    </location>
</feature>
<feature type="compositionally biased region" description="Pro residues" evidence="13">
    <location>
        <begin position="1408"/>
        <end position="1420"/>
    </location>
</feature>
<feature type="domain" description="C2" evidence="15">
    <location>
        <begin position="1"/>
        <end position="103"/>
    </location>
</feature>
<dbReference type="InterPro" id="IPR037722">
    <property type="entry name" value="C2C_Ferlin"/>
</dbReference>
<feature type="domain" description="C2" evidence="15">
    <location>
        <begin position="1819"/>
        <end position="1967"/>
    </location>
</feature>
<dbReference type="SMART" id="SM01201">
    <property type="entry name" value="FerB"/>
    <property type="match status" value="1"/>
</dbReference>
<dbReference type="InterPro" id="IPR037721">
    <property type="entry name" value="Ferlin"/>
</dbReference>
<keyword evidence="11 14" id="KW-0472">Membrane</keyword>
<organism evidence="16 17">
    <name type="scientific">Aplysia californica</name>
    <name type="common">California sea hare</name>
    <dbReference type="NCBI Taxonomy" id="6500"/>
    <lineage>
        <taxon>Eukaryota</taxon>
        <taxon>Metazoa</taxon>
        <taxon>Spiralia</taxon>
        <taxon>Lophotrochozoa</taxon>
        <taxon>Mollusca</taxon>
        <taxon>Gastropoda</taxon>
        <taxon>Heterobranchia</taxon>
        <taxon>Euthyneura</taxon>
        <taxon>Tectipleura</taxon>
        <taxon>Aplysiida</taxon>
        <taxon>Aplysioidea</taxon>
        <taxon>Aplysiidae</taxon>
        <taxon>Aplysia</taxon>
    </lineage>
</organism>
<dbReference type="CDD" id="cd04017">
    <property type="entry name" value="C2D_Ferlin"/>
    <property type="match status" value="1"/>
</dbReference>
<keyword evidence="7" id="KW-0677">Repeat</keyword>
<evidence type="ECO:0000256" key="13">
    <source>
        <dbReference type="SAM" id="MobiDB-lite"/>
    </source>
</evidence>